<organism evidence="1 2">
    <name type="scientific">Pontivivens insulae</name>
    <dbReference type="NCBI Taxonomy" id="1639689"/>
    <lineage>
        <taxon>Bacteria</taxon>
        <taxon>Pseudomonadati</taxon>
        <taxon>Pseudomonadota</taxon>
        <taxon>Alphaproteobacteria</taxon>
        <taxon>Rhodobacterales</taxon>
        <taxon>Paracoccaceae</taxon>
        <taxon>Pontivivens</taxon>
    </lineage>
</organism>
<dbReference type="EMBL" id="OMKW01000002">
    <property type="protein sequence ID" value="SPF29408.1"/>
    <property type="molecule type" value="Genomic_DNA"/>
</dbReference>
<protein>
    <submittedName>
        <fullName evidence="1">Uncharacterized protein</fullName>
    </submittedName>
</protein>
<dbReference type="OrthoDB" id="7849247at2"/>
<dbReference type="RefSeq" id="WP_108782111.1">
    <property type="nucleotide sequence ID" value="NZ_OMKW01000002.1"/>
</dbReference>
<accession>A0A2R8ABF3</accession>
<reference evidence="1 2" key="1">
    <citation type="submission" date="2018-03" db="EMBL/GenBank/DDBJ databases">
        <authorList>
            <person name="Keele B.F."/>
        </authorList>
    </citation>
    <scope>NUCLEOTIDE SEQUENCE [LARGE SCALE GENOMIC DNA]</scope>
    <source>
        <strain evidence="1 2">CeCT 8812</strain>
    </source>
</reference>
<proteinExistence type="predicted"/>
<sequence>MSTATPLYFRARDNGAAVFRVETDNRQRRLELRQLAVINIRSGEIKPHGQQVPTNAELEEMQVWISTRRDTLTSREADDIARTVDAISAAAQWAQARASQHDIDKFADPLMMAMHDLRAVLIRRKLDNEAE</sequence>
<keyword evidence="2" id="KW-1185">Reference proteome</keyword>
<gene>
    <name evidence="1" type="ORF">POI8812_01716</name>
</gene>
<dbReference type="Proteomes" id="UP000244932">
    <property type="component" value="Unassembled WGS sequence"/>
</dbReference>
<name>A0A2R8ABF3_9RHOB</name>
<evidence type="ECO:0000313" key="1">
    <source>
        <dbReference type="EMBL" id="SPF29408.1"/>
    </source>
</evidence>
<dbReference type="AlphaFoldDB" id="A0A2R8ABF3"/>
<evidence type="ECO:0000313" key="2">
    <source>
        <dbReference type="Proteomes" id="UP000244932"/>
    </source>
</evidence>